<feature type="domain" description="VWFD" evidence="16">
    <location>
        <begin position="2979"/>
        <end position="3179"/>
    </location>
</feature>
<evidence type="ECO:0000259" key="15">
    <source>
        <dbReference type="PROSITE" id="PS50268"/>
    </source>
</evidence>
<reference evidence="17" key="1">
    <citation type="submission" date="2022-03" db="EMBL/GenBank/DDBJ databases">
        <authorList>
            <person name="Martin C."/>
        </authorList>
    </citation>
    <scope>NUCLEOTIDE SEQUENCE</scope>
</reference>
<evidence type="ECO:0000259" key="14">
    <source>
        <dbReference type="PROSITE" id="PS50234"/>
    </source>
</evidence>
<feature type="domain" description="EGF-like" evidence="13">
    <location>
        <begin position="3467"/>
        <end position="3504"/>
    </location>
</feature>
<feature type="signal peptide" evidence="12">
    <location>
        <begin position="1"/>
        <end position="30"/>
    </location>
</feature>
<keyword evidence="7" id="KW-0472">Membrane</keyword>
<evidence type="ECO:0000256" key="12">
    <source>
        <dbReference type="SAM" id="SignalP"/>
    </source>
</evidence>
<dbReference type="PROSITE" id="PS50026">
    <property type="entry name" value="EGF_3"/>
    <property type="match status" value="6"/>
</dbReference>
<accession>A0A8S4MZA7</accession>
<organism evidence="17 18">
    <name type="scientific">Owenia fusiformis</name>
    <name type="common">Polychaete worm</name>
    <dbReference type="NCBI Taxonomy" id="6347"/>
    <lineage>
        <taxon>Eukaryota</taxon>
        <taxon>Metazoa</taxon>
        <taxon>Spiralia</taxon>
        <taxon>Lophotrochozoa</taxon>
        <taxon>Annelida</taxon>
        <taxon>Polychaeta</taxon>
        <taxon>Sedentaria</taxon>
        <taxon>Canalipalpata</taxon>
        <taxon>Sabellida</taxon>
        <taxon>Oweniida</taxon>
        <taxon>Oweniidae</taxon>
        <taxon>Owenia</taxon>
    </lineage>
</organism>
<dbReference type="Pfam" id="PF00092">
    <property type="entry name" value="VWA"/>
    <property type="match status" value="1"/>
</dbReference>
<feature type="compositionally biased region" description="Polar residues" evidence="11">
    <location>
        <begin position="4421"/>
        <end position="4432"/>
    </location>
</feature>
<evidence type="ECO:0000256" key="8">
    <source>
        <dbReference type="ARBA" id="ARBA00023157"/>
    </source>
</evidence>
<keyword evidence="12" id="KW-0732">Signal</keyword>
<evidence type="ECO:0000256" key="6">
    <source>
        <dbReference type="ARBA" id="ARBA00022989"/>
    </source>
</evidence>
<dbReference type="FunFam" id="2.60.40.60:FF:000020">
    <property type="entry name" value="Dachsous cadherin-related 1b"/>
    <property type="match status" value="1"/>
</dbReference>
<dbReference type="PROSITE" id="PS00022">
    <property type="entry name" value="EGF_1"/>
    <property type="match status" value="7"/>
</dbReference>
<dbReference type="CDD" id="cd00054">
    <property type="entry name" value="EGF_CA"/>
    <property type="match status" value="2"/>
</dbReference>
<comment type="caution">
    <text evidence="10">Lacks conserved residue(s) required for the propagation of feature annotation.</text>
</comment>
<feature type="disulfide bond" evidence="10">
    <location>
        <begin position="3596"/>
        <end position="3605"/>
    </location>
</feature>
<keyword evidence="4" id="KW-0677">Repeat</keyword>
<dbReference type="Pfam" id="PF00028">
    <property type="entry name" value="Cadherin"/>
    <property type="match status" value="2"/>
</dbReference>
<feature type="disulfide bond" evidence="10">
    <location>
        <begin position="3528"/>
        <end position="3537"/>
    </location>
</feature>
<dbReference type="GO" id="GO:0007156">
    <property type="term" value="P:homophilic cell adhesion via plasma membrane adhesion molecules"/>
    <property type="evidence" value="ECO:0007669"/>
    <property type="project" value="InterPro"/>
</dbReference>
<dbReference type="InterPro" id="IPR012334">
    <property type="entry name" value="Pectin_lyas_fold"/>
</dbReference>
<gene>
    <name evidence="17" type="ORF">OFUS_LOCUS1795</name>
</gene>
<dbReference type="Pfam" id="PF25024">
    <property type="entry name" value="EGF_TEN"/>
    <property type="match status" value="1"/>
</dbReference>
<keyword evidence="5 9" id="KW-0106">Calcium</keyword>
<dbReference type="InterPro" id="IPR006626">
    <property type="entry name" value="PbH1"/>
</dbReference>
<evidence type="ECO:0000256" key="2">
    <source>
        <dbReference type="ARBA" id="ARBA00022536"/>
    </source>
</evidence>
<dbReference type="InterPro" id="IPR002126">
    <property type="entry name" value="Cadherin-like_dom"/>
</dbReference>
<comment type="subcellular location">
    <subcellularLocation>
        <location evidence="1">Membrane</location>
    </subcellularLocation>
</comment>
<keyword evidence="18" id="KW-1185">Reference proteome</keyword>
<feature type="disulfide bond" evidence="10">
    <location>
        <begin position="3456"/>
        <end position="3465"/>
    </location>
</feature>
<dbReference type="PROSITE" id="PS00232">
    <property type="entry name" value="CADHERIN_1"/>
    <property type="match status" value="1"/>
</dbReference>
<dbReference type="SUPFAM" id="SSF56436">
    <property type="entry name" value="C-type lectin-like"/>
    <property type="match status" value="1"/>
</dbReference>
<keyword evidence="8 10" id="KW-1015">Disulfide bond</keyword>
<evidence type="ECO:0000256" key="4">
    <source>
        <dbReference type="ARBA" id="ARBA00022737"/>
    </source>
</evidence>
<dbReference type="InterPro" id="IPR020894">
    <property type="entry name" value="Cadherin_CS"/>
</dbReference>
<feature type="disulfide bond" evidence="10">
    <location>
        <begin position="2056"/>
        <end position="2065"/>
    </location>
</feature>
<dbReference type="PANTHER" id="PTHR11219">
    <property type="entry name" value="TENEURIN AND N-ACETYLGLUCOSAMINE-1-PHOSPHODIESTER ALPHA-N-ACETYLGLUCOSAMINIDASE"/>
    <property type="match status" value="1"/>
</dbReference>
<feature type="region of interest" description="Disordered" evidence="11">
    <location>
        <begin position="4189"/>
        <end position="4232"/>
    </location>
</feature>
<dbReference type="InterPro" id="IPR002035">
    <property type="entry name" value="VWF_A"/>
</dbReference>
<dbReference type="SUPFAM" id="SSF53300">
    <property type="entry name" value="vWA-like"/>
    <property type="match status" value="1"/>
</dbReference>
<feature type="domain" description="EGF-like" evidence="13">
    <location>
        <begin position="3505"/>
        <end position="3538"/>
    </location>
</feature>
<dbReference type="InterPro" id="IPR000742">
    <property type="entry name" value="EGF"/>
</dbReference>
<feature type="region of interest" description="Disordered" evidence="11">
    <location>
        <begin position="4309"/>
        <end position="4357"/>
    </location>
</feature>
<keyword evidence="3" id="KW-0812">Transmembrane</keyword>
<dbReference type="EMBL" id="CAIIXF020000001">
    <property type="protein sequence ID" value="CAH1774305.1"/>
    <property type="molecule type" value="Genomic_DNA"/>
</dbReference>
<evidence type="ECO:0000259" key="16">
    <source>
        <dbReference type="PROSITE" id="PS51233"/>
    </source>
</evidence>
<evidence type="ECO:0000256" key="11">
    <source>
        <dbReference type="SAM" id="MobiDB-lite"/>
    </source>
</evidence>
<dbReference type="Gene3D" id="3.40.50.410">
    <property type="entry name" value="von Willebrand factor, type A domain"/>
    <property type="match status" value="1"/>
</dbReference>
<evidence type="ECO:0000313" key="17">
    <source>
        <dbReference type="EMBL" id="CAH1774305.1"/>
    </source>
</evidence>
<dbReference type="Gene3D" id="2.10.25.10">
    <property type="entry name" value="Laminin"/>
    <property type="match status" value="6"/>
</dbReference>
<sequence>MNTRPKNMASSFRMTLLFAILFGNVKYEAALETIDIDTSLTLDNSPYTFSTNLNITEKGKLTVQPGVIVQFDPGASVQVHGVLQVVGQRGQEINLSWLSGDDSCRIHLHRGSIISANYVNIHGCQLSMDEYAAPLVLQHVTVMESPGNGLQIKRMSNPVTISDSSFTNNTLSGIRVETYVGQVNIERVEASGNGETGITYIRLLPPPPLRKTMLCTPGVKMTQLSPGEAIEVTVDSTHKDARSGCSQSFKTVEGWNVLASFRSIDATRFSSNTGYNRLDIRDGNGTRGRLIRQIHLVRSRKAYTPDMSSTGGELWFRLNSQSYYYRVRATILIRSIRSGGDGMKEDIKIKSSNFTKNGHGGFFIVEARKHIAIEKVELFGNCYRQHVNRITQNCTAIIGGASTISVVQSTFDNDYFKITPDGRDVNIENCVFINNVYGLYFGLDESIGASCIAGRRIFFNLTENLFERNENGIIKNPRYRSVYIWTESLKMKNNRFISNSETAVMVSESYCSSCTATIERNVFQNNQNTLLLDGYPYKYTYITNNQFTENHGNYVLNLKDSSQRLKIFNNSFTNNIIRSITRTRYGDSAVILQECEYSTLQYNSFHNPESDLQVVVFPTRYSSWSISMDATYNYWGSSDLKSIQNGIMDQQRRYDLRLTLQILPYYIDRTMTTTGNETVSLYSRTEGSVIGGAVTEHMVLYNREYRITDDIHVYPNVTLVITAGARLMFDDYIGMIVQGQLIAEGTVKDQIVMNASVGWMGIRFSLSAQRGILRHIIFDGCGKRDVSPLVNCIVSDVGKHEMDHLLFENCHSSYSVDLYHSDPVYTPNIHNIRSNRGIFIRSLDTKISDSIFDGGEKAIGIQPETGYSAQTQAYFLQQNSLQVCFQSKDRDIFLSTFETLVFDTRKYRCSGKNVTFTTGPNNRISFQLVYVSSFYISDVIRVRENGSTTEISRRNLKTWVISSANEIVFDFGGCVSCQFSAIISSVEEESVPIMKQLPDIEIRNISATSDHNYGIYIYDNMYNSQFKPWNYLGRQVTEFRVPFYVKIVNSFLRGTYGFHMKIYGRDSSSDGPFHDVNIHIENVIIDSYYAGIDFYKYGGRYQGDMMVIVKNVEVIKGQYGMHFYQAIYSSEDVRNPKVYIQNSSFSHCSSDALVLDGDRASFEINQNKFHDNNNIFDITGREKNLTVADNLIYGNRGRINLAMLEHAYMDIPNKPTTRFYRNILENNTINNCFIDIYGVQNIQFQNNSLNNPSAGQEVCIKSYSNGDKNRLDFMKNYWGTTELSEIEKRITHFADSSRYALVNFVPYLDKPNGIPMSQVQCPFSFTTSSIGGILCSDTTLLPNETYITNGDIIVPKDMVLKVGPGTTIQFSEGSRMLILGTLLAEGTLSEPVILTSLNNWNGVYFSVNEGQTQSIMSYVKIDYRRGYWYDDREPLVTIVGKPPLMSFINLTCSHGYYPSDGVVGLNVLDGMRIADTLIQNCDGSAIRLSHLGSSMRYSIERYHDIKDETYGIPNMCDYKVKGFEVNGAMIAIFAYGDRNKYPEEMICAKTFFSTNRKILHFRTIYHSKFRSFKLEAYNGRNMTYSERFLYETFPSSNMHKTNQDTFTIRLTMRRYRNSIYAVEVYEENYKLQESPKRTFTVENGVMKNNGNGVKAVFTGSSTPDINITTSRFMNNLKSINITSENSSITISHNQFKENKRVARILTESDNGQTKIIFAYNNVTKNTGQTLIHIKDKSDAFMDRGNLCIMDNDISNNFNETNSTDTTTPMIWIDDIDGVIQGNKFANNRGSKLIWWKQRQEPSKFLKNLVRHNSGEHPHDKITIVAEGKDTSYTYNWLENPANTFEMTSVVGYPTVQATMNWWGKGVSFKDVSYTRLRSTNIDPFLPGISFEPIATSPKQILGNCDFGWQYSKGTCYYLTRGTDSFSESLTICKERGAVMVKPLKNLLDDVFERLNEKGMESPLIWTRQASQEECGVYDFNSKETKTKDCTSYFSTICYKEQESQCPNSCTYNGKCFGKTCTCDMGWERDDCSVYHCRDVNNCGRFGSCVGPNQCRCQQGWNGVGCSISYCPRFTGCLACTKQIGCGWCDKTQQCMPGRGDSPTLTTCPAWFYYNCLTTKADSKCSNEIQAMDCSGKQCNRKRNPHFTQEKCTRCVDIEKCFIDADPSIDCKVWNSTKCPNGLINIDYTKPRFDKTVMKNGVLFLDPNFTPVLRCPTKTVDILVVLNEIPLPRYKITTVVSPQSGGIAHKILSHRFSELSSGKVTIMSGIPASLNDLITYSDFNEAVEIRPIDDILIAEHETDEDLLDQLENMRNEGSRVHLINDTMFRCLGEHVDDAASFVIAIPKDLSNAMYAVGDILVGTPLGYIEKVTSIDQDSKVRIAKTELTKCTTQLYINADIITHNEYKPKLNCFSGENNLKGGALMPIYESQNVVEGSFIQGRKTKQFSAKILDKYSSDRYNFYVMTNVVSVGDDGYVETEISEISRRKRQTPTSYSRQFKQLSLNKKATFKAVNQDGHSGYFNIKVKYDDARVTLSQTMTSERPITSTLGVNLEGQFIYNLDNRITWNHKDSSLHQMSLDRKCNRVKRDVSLKIGNKLSVPAKLTLDSTLKYSAESKNSGDRLLSAAATNGVGVEVGFHKAMGKSHFSNMILDINPPELDETYMYGNETGRITVKSRLDNILTFTYPSGKKKSEQQCPGDIVGNELCEAGADHVTDFKVTFNLPIRLDRTIDSCSDSCNQCGGESQGLVKTTAGIIEINGNVKAPSFSDINEPFREKGNVTNIRQCFKTMSTCLVDQSQCCKCQEGEGVLMNGECICNSCPDGTLNGSNKPGCSCVCNDGSTSTLLQDGTCNCNCICADGTISNLDQNGECSCGCTCKNCQHSVRDANGCHCPDDICPMICDVNEEVVWRNCECTCVAKHPCGIPPGCVPGRRGDNCDQPECGTCQGCSGNGFCTASQDSCSSSCQCGAQWRGPCCEFRIPSAEGGDPHLQTLDGVRYDFHGIGEFWDCKSEANDFGIQTRMFGYRNASLIGGAAIKAGENIVTVMTDQPADKNSLPIVRLNGEIVDTTNDKVDFKRNSGVHMVISKSNGEDGVMLVTVQYNTGVMVTAYVRYSAKMKRQYLNMVLQLTSAFTGKTSGLCGLMDDDPVNDFTGRNGVMYNTSSIIQFAESWRVDGPKQSNSGLQGSWSWTSSNFHHLDILGPSYTDTSLYSPVYDIREFSDHQMNASRDICSSRNIGDKKLLEECMFDVLVTEDSTFATQEYLKSDCPSQCSGRGECINSTCQCTSGWEGDACEIGMCPYDCIHGNCTLGFCSCISGWDGETCGEEANCDGVDNCTDENRGQCVKHNVCQCRLGLTGDNCNETAVCFNMNNCSDNGICVDHDVCMCDEGWTGDMCDRPSCEAFDYCNEHEQHGTCQGYDICSCNDVWGGTSCSQPDCSQVADCSGHGVCLSPNICRCDPGFYGESCENTINCPELDNCSGHGLCVDEGSRKTCVCDTGFTGSQCEEVDCTDLNNCSNHGLCNEPNICTCEEDYMGKDCSSFSCKWLLYCSGNGNCTDMNNCTCNDGWSGSVCDIADCSLRNNCSNNGFCEFPNLCTCSGNFDGVSCEMDIGQNINPPVFDATYYTGVVPEESPIGTSIYFESKLNASDGDIGRNAKLKYRFYEPNRLFSIDRDSGDIKTAVVIDRESLENDTIDFEVIVEDGASPPMSSKATVIIQIMDINDNSPTFDNPPNRPIHVKLFNSSQIEYVTTIHATDPDSGENGRVGYYISANTDQEARNLFTIHPSTGIIQVDPSAGKLSWKVYNVWVVATDNGSSITQRRNHLVEISLNGDFSIVYTKAPFMSDINECLNGQSCDACARDIVFALDTSCSIRMDDKSKVKDFVGEFGELFKIGQNADETQIAVVTYNDGAETQFFLNDSKTRAEYQVNAAKINLDPIGCLTKTYGALWKIRTVHFTETHGDRSEVPNTVVLIGDGVTAPNDNSWRTIKQAKLLKSERAEVFMIQIKLREKYKNRKKVKIAAKERKEIPSEPIEEHAFKMDLGDPVAVENLLSFARKQGSISRAGMSIQELDFDLHAYSPPLSLWALVKQHVPPYEQEEVKSMLGESLVEQSLELHEEVDTLLDIWRDFRDETTQEDSSSFLPEPPEMRDRLTQQIRFFVENIREKAKGQGRDPETALSKHNQDVIEYAIESSRPSSGSNSTRPGTACSILNGRMTPMRSSPPSDKVSANSTLSEEIDDMSEKLNMLEFDEVTQHLRETLEEEISQLLKDITFLQNCLDDESQFRLDKTITREPTLSELKEERSKLEKNMFADHAPLPSSPIRNKQPILTRQLPGVKPRSPTMRPSPPSSAGRSPLRASHSIHIDPNDLLSKQNNNHGAKLKRQFSGGDNAKIDQRQQRSQINNNPKLVKVGTINAPIDRSNMPMSVSYVTSPEHSNHTPSPPSSAKPDRTRPGSANKFRKMVVGHREPP</sequence>
<feature type="domain" description="EGF-like" evidence="13">
    <location>
        <begin position="2032"/>
        <end position="2066"/>
    </location>
</feature>
<evidence type="ECO:0000256" key="5">
    <source>
        <dbReference type="ARBA" id="ARBA00022837"/>
    </source>
</evidence>
<dbReference type="InterPro" id="IPR016187">
    <property type="entry name" value="CTDL_fold"/>
</dbReference>
<feature type="domain" description="EGF-like" evidence="13">
    <location>
        <begin position="3361"/>
        <end position="3395"/>
    </location>
</feature>
<feature type="disulfide bond" evidence="10">
    <location>
        <begin position="3494"/>
        <end position="3503"/>
    </location>
</feature>
<comment type="caution">
    <text evidence="17">The sequence shown here is derived from an EMBL/GenBank/DDBJ whole genome shotgun (WGS) entry which is preliminary data.</text>
</comment>
<dbReference type="PANTHER" id="PTHR11219:SF70">
    <property type="entry name" value="EGF-LIKE DOMAIN-CONTAINING PROTEIN"/>
    <property type="match status" value="1"/>
</dbReference>
<dbReference type="Gene3D" id="2.60.40.60">
    <property type="entry name" value="Cadherins"/>
    <property type="match status" value="2"/>
</dbReference>
<dbReference type="Proteomes" id="UP000749559">
    <property type="component" value="Unassembled WGS sequence"/>
</dbReference>
<dbReference type="GO" id="GO:0005509">
    <property type="term" value="F:calcium ion binding"/>
    <property type="evidence" value="ECO:0007669"/>
    <property type="project" value="UniProtKB-UniRule"/>
</dbReference>
<proteinExistence type="predicted"/>
<dbReference type="InterPro" id="IPR039448">
    <property type="entry name" value="Beta_helix"/>
</dbReference>
<dbReference type="PROSITE" id="PS01186">
    <property type="entry name" value="EGF_2"/>
    <property type="match status" value="5"/>
</dbReference>
<dbReference type="GO" id="GO:0005886">
    <property type="term" value="C:plasma membrane"/>
    <property type="evidence" value="ECO:0007669"/>
    <property type="project" value="InterPro"/>
</dbReference>
<evidence type="ECO:0000256" key="7">
    <source>
        <dbReference type="ARBA" id="ARBA00023136"/>
    </source>
</evidence>
<dbReference type="PROSITE" id="PS50268">
    <property type="entry name" value="CADHERIN_2"/>
    <property type="match status" value="2"/>
</dbReference>
<dbReference type="InterPro" id="IPR001846">
    <property type="entry name" value="VWF_type-D"/>
</dbReference>
<dbReference type="SUPFAM" id="SSF51126">
    <property type="entry name" value="Pectin lyase-like"/>
    <property type="match status" value="2"/>
</dbReference>
<dbReference type="Pfam" id="PF13229">
    <property type="entry name" value="Beta_helix"/>
    <property type="match status" value="1"/>
</dbReference>
<dbReference type="SMART" id="SM00327">
    <property type="entry name" value="VWA"/>
    <property type="match status" value="1"/>
</dbReference>
<dbReference type="Gene3D" id="2.160.20.10">
    <property type="entry name" value="Single-stranded right-handed beta-helix, Pectin lyase-like"/>
    <property type="match status" value="4"/>
</dbReference>
<dbReference type="PROSITE" id="PS51233">
    <property type="entry name" value="VWFD"/>
    <property type="match status" value="1"/>
</dbReference>
<evidence type="ECO:0000256" key="10">
    <source>
        <dbReference type="PROSITE-ProRule" id="PRU00076"/>
    </source>
</evidence>
<feature type="chain" id="PRO_5035886596" evidence="12">
    <location>
        <begin position="31"/>
        <end position="4468"/>
    </location>
</feature>
<dbReference type="PRINTS" id="PR00205">
    <property type="entry name" value="CADHERIN"/>
</dbReference>
<name>A0A8S4MZA7_OWEFU</name>
<evidence type="ECO:0000256" key="1">
    <source>
        <dbReference type="ARBA" id="ARBA00004370"/>
    </source>
</evidence>
<dbReference type="InterPro" id="IPR015919">
    <property type="entry name" value="Cadherin-like_sf"/>
</dbReference>
<evidence type="ECO:0000256" key="9">
    <source>
        <dbReference type="PROSITE-ProRule" id="PRU00043"/>
    </source>
</evidence>
<feature type="domain" description="EGF-like" evidence="13">
    <location>
        <begin position="3572"/>
        <end position="3606"/>
    </location>
</feature>
<dbReference type="SMART" id="SM00112">
    <property type="entry name" value="CA"/>
    <property type="match status" value="2"/>
</dbReference>
<dbReference type="CDD" id="cd11304">
    <property type="entry name" value="Cadherin_repeat"/>
    <property type="match status" value="2"/>
</dbReference>
<evidence type="ECO:0000259" key="13">
    <source>
        <dbReference type="PROSITE" id="PS50026"/>
    </source>
</evidence>
<dbReference type="SMART" id="SM00181">
    <property type="entry name" value="EGF"/>
    <property type="match status" value="11"/>
</dbReference>
<dbReference type="InterPro" id="IPR036465">
    <property type="entry name" value="vWFA_dom_sf"/>
</dbReference>
<feature type="compositionally biased region" description="Polar residues" evidence="11">
    <location>
        <begin position="4216"/>
        <end position="4232"/>
    </location>
</feature>
<protein>
    <submittedName>
        <fullName evidence="17">Uncharacterized protein</fullName>
    </submittedName>
</protein>
<dbReference type="SUPFAM" id="SSF49313">
    <property type="entry name" value="Cadherin-like"/>
    <property type="match status" value="2"/>
</dbReference>
<feature type="compositionally biased region" description="Low complexity" evidence="11">
    <location>
        <begin position="4190"/>
        <end position="4204"/>
    </location>
</feature>
<feature type="domain" description="Cadherin" evidence="15">
    <location>
        <begin position="3747"/>
        <end position="3841"/>
    </location>
</feature>
<feature type="region of interest" description="Disordered" evidence="11">
    <location>
        <begin position="4415"/>
        <end position="4468"/>
    </location>
</feature>
<dbReference type="Pfam" id="PF15669">
    <property type="entry name" value="CCDC24"/>
    <property type="match status" value="1"/>
</dbReference>
<keyword evidence="2 10" id="KW-0245">EGF-like domain</keyword>
<feature type="domain" description="EGF-like" evidence="13">
    <location>
        <begin position="3432"/>
        <end position="3466"/>
    </location>
</feature>
<dbReference type="InterPro" id="IPR011050">
    <property type="entry name" value="Pectin_lyase_fold/virulence"/>
</dbReference>
<keyword evidence="6" id="KW-1133">Transmembrane helix</keyword>
<dbReference type="InterPro" id="IPR051216">
    <property type="entry name" value="Teneurin"/>
</dbReference>
<dbReference type="PROSITE" id="PS50234">
    <property type="entry name" value="VWFA"/>
    <property type="match status" value="1"/>
</dbReference>
<dbReference type="SMART" id="SM00710">
    <property type="entry name" value="PbH1"/>
    <property type="match status" value="17"/>
</dbReference>
<dbReference type="InterPro" id="IPR031367">
    <property type="entry name" value="CCDC24"/>
</dbReference>
<feature type="compositionally biased region" description="Low complexity" evidence="11">
    <location>
        <begin position="4336"/>
        <end position="4357"/>
    </location>
</feature>
<feature type="domain" description="VWFA" evidence="14">
    <location>
        <begin position="3859"/>
        <end position="4053"/>
    </location>
</feature>
<evidence type="ECO:0000256" key="3">
    <source>
        <dbReference type="ARBA" id="ARBA00022692"/>
    </source>
</evidence>
<feature type="disulfide bond" evidence="10">
    <location>
        <begin position="3385"/>
        <end position="3394"/>
    </location>
</feature>
<feature type="domain" description="Cadherin" evidence="15">
    <location>
        <begin position="3619"/>
        <end position="3726"/>
    </location>
</feature>
<evidence type="ECO:0000313" key="18">
    <source>
        <dbReference type="Proteomes" id="UP000749559"/>
    </source>
</evidence>
<dbReference type="OrthoDB" id="6022633at2759"/>